<feature type="chain" id="PRO_5020348562" evidence="2">
    <location>
        <begin position="24"/>
        <end position="99"/>
    </location>
</feature>
<keyword evidence="4" id="KW-1185">Reference proteome</keyword>
<accession>A0A4R0XAT6</accession>
<keyword evidence="2" id="KW-0732">Signal</keyword>
<name>A0A4R0XAT6_9BURK</name>
<dbReference type="AlphaFoldDB" id="A0A4R0XAT6"/>
<gene>
    <name evidence="3" type="ORF">BZM27_45345</name>
</gene>
<proteinExistence type="predicted"/>
<feature type="compositionally biased region" description="Gly residues" evidence="1">
    <location>
        <begin position="27"/>
        <end position="43"/>
    </location>
</feature>
<organism evidence="3 4">
    <name type="scientific">Paraburkholderia steynii</name>
    <dbReference type="NCBI Taxonomy" id="1245441"/>
    <lineage>
        <taxon>Bacteria</taxon>
        <taxon>Pseudomonadati</taxon>
        <taxon>Pseudomonadota</taxon>
        <taxon>Betaproteobacteria</taxon>
        <taxon>Burkholderiales</taxon>
        <taxon>Burkholderiaceae</taxon>
        <taxon>Paraburkholderia</taxon>
    </lineage>
</organism>
<evidence type="ECO:0000313" key="3">
    <source>
        <dbReference type="EMBL" id="TCG03849.1"/>
    </source>
</evidence>
<comment type="caution">
    <text evidence="3">The sequence shown here is derived from an EMBL/GenBank/DDBJ whole genome shotgun (WGS) entry which is preliminary data.</text>
</comment>
<feature type="signal peptide" evidence="2">
    <location>
        <begin position="1"/>
        <end position="23"/>
    </location>
</feature>
<feature type="region of interest" description="Disordered" evidence="1">
    <location>
        <begin position="27"/>
        <end position="99"/>
    </location>
</feature>
<evidence type="ECO:0000313" key="4">
    <source>
        <dbReference type="Proteomes" id="UP000294200"/>
    </source>
</evidence>
<evidence type="ECO:0000256" key="2">
    <source>
        <dbReference type="SAM" id="SignalP"/>
    </source>
</evidence>
<feature type="compositionally biased region" description="Polar residues" evidence="1">
    <location>
        <begin position="46"/>
        <end position="71"/>
    </location>
</feature>
<sequence>MRVATKEILLSALILSLSGAAYAQGAGTGGGGGAGAGQGGTGMGTPNASGATESPSGASGANTMGKSGDMSQKQMKPKMQKKGGMDAPASDSGGMKKAY</sequence>
<protein>
    <submittedName>
        <fullName evidence="3">Uncharacterized protein</fullName>
    </submittedName>
</protein>
<dbReference type="EMBL" id="MWML01000328">
    <property type="protein sequence ID" value="TCG03849.1"/>
    <property type="molecule type" value="Genomic_DNA"/>
</dbReference>
<dbReference type="Proteomes" id="UP000294200">
    <property type="component" value="Unassembled WGS sequence"/>
</dbReference>
<reference evidence="3 4" key="1">
    <citation type="submission" date="2017-02" db="EMBL/GenBank/DDBJ databases">
        <title>Paraburkholderia sophoroidis sp. nov. and Paraburkholderia steynii sp. nov. rhizobial symbionts of the fynbos legume Hypocalyptus sophoroides.</title>
        <authorList>
            <person name="Steenkamp E.T."/>
            <person name="Beukes C.W."/>
            <person name="Van Zyl E."/>
            <person name="Avontuur J."/>
            <person name="Chan W.Y."/>
            <person name="Hassen A."/>
            <person name="Palmer M."/>
            <person name="Mthombeni L."/>
            <person name="Phalane F."/>
            <person name="Sereme K."/>
            <person name="Venter S.N."/>
        </authorList>
    </citation>
    <scope>NUCLEOTIDE SEQUENCE [LARGE SCALE GENOMIC DNA]</scope>
    <source>
        <strain evidence="3 4">HC1.1ba</strain>
    </source>
</reference>
<evidence type="ECO:0000256" key="1">
    <source>
        <dbReference type="SAM" id="MobiDB-lite"/>
    </source>
</evidence>